<evidence type="ECO:0000313" key="3">
    <source>
        <dbReference type="Proteomes" id="UP000179807"/>
    </source>
</evidence>
<dbReference type="OrthoDB" id="10266018at2759"/>
<dbReference type="Gene3D" id="1.10.472.10">
    <property type="entry name" value="Cyclin-like"/>
    <property type="match status" value="2"/>
</dbReference>
<dbReference type="GO" id="GO:0006357">
    <property type="term" value="P:regulation of transcription by RNA polymerase II"/>
    <property type="evidence" value="ECO:0007669"/>
    <property type="project" value="InterPro"/>
</dbReference>
<dbReference type="CDD" id="cd00043">
    <property type="entry name" value="CYCLIN_SF"/>
    <property type="match status" value="1"/>
</dbReference>
<dbReference type="GeneID" id="94835180"/>
<dbReference type="Proteomes" id="UP000179807">
    <property type="component" value="Unassembled WGS sequence"/>
</dbReference>
<dbReference type="RefSeq" id="XP_068364649.1">
    <property type="nucleotide sequence ID" value="XM_068500476.1"/>
</dbReference>
<reference evidence="2" key="1">
    <citation type="submission" date="2016-10" db="EMBL/GenBank/DDBJ databases">
        <authorList>
            <person name="Benchimol M."/>
            <person name="Almeida L.G."/>
            <person name="Vasconcelos A.T."/>
            <person name="Perreira-Neves A."/>
            <person name="Rosa I.A."/>
            <person name="Tasca T."/>
            <person name="Bogo M.R."/>
            <person name="de Souza W."/>
        </authorList>
    </citation>
    <scope>NUCLEOTIDE SEQUENCE [LARGE SCALE GENOMIC DNA]</scope>
    <source>
        <strain evidence="2">K</strain>
    </source>
</reference>
<comment type="caution">
    <text evidence="2">The sequence shown here is derived from an EMBL/GenBank/DDBJ whole genome shotgun (WGS) entry which is preliminary data.</text>
</comment>
<dbReference type="EMBL" id="MLAK01000585">
    <property type="protein sequence ID" value="OHT11513.1"/>
    <property type="molecule type" value="Genomic_DNA"/>
</dbReference>
<accession>A0A1J4KJL4</accession>
<feature type="domain" description="Cyclin N-terminal" evidence="1">
    <location>
        <begin position="38"/>
        <end position="140"/>
    </location>
</feature>
<dbReference type="AlphaFoldDB" id="A0A1J4KJL4"/>
<evidence type="ECO:0000259" key="1">
    <source>
        <dbReference type="Pfam" id="PF00134"/>
    </source>
</evidence>
<name>A0A1J4KJL4_9EUKA</name>
<dbReference type="PANTHER" id="PTHR10026">
    <property type="entry name" value="CYCLIN"/>
    <property type="match status" value="1"/>
</dbReference>
<dbReference type="SUPFAM" id="SSF47954">
    <property type="entry name" value="Cyclin-like"/>
    <property type="match status" value="2"/>
</dbReference>
<dbReference type="InterPro" id="IPR006671">
    <property type="entry name" value="Cyclin_N"/>
</dbReference>
<evidence type="ECO:0000313" key="2">
    <source>
        <dbReference type="EMBL" id="OHT11513.1"/>
    </source>
</evidence>
<organism evidence="2 3">
    <name type="scientific">Tritrichomonas foetus</name>
    <dbReference type="NCBI Taxonomy" id="1144522"/>
    <lineage>
        <taxon>Eukaryota</taxon>
        <taxon>Metamonada</taxon>
        <taxon>Parabasalia</taxon>
        <taxon>Tritrichomonadida</taxon>
        <taxon>Tritrichomonadidae</taxon>
        <taxon>Tritrichomonas</taxon>
    </lineage>
</organism>
<gene>
    <name evidence="2" type="ORF">TRFO_18954</name>
</gene>
<dbReference type="InterPro" id="IPR036915">
    <property type="entry name" value="Cyclin-like_sf"/>
</dbReference>
<keyword evidence="3" id="KW-1185">Reference proteome</keyword>
<dbReference type="VEuPathDB" id="TrichDB:TRFO_18954"/>
<dbReference type="InterPro" id="IPR043198">
    <property type="entry name" value="Cyclin/Ssn8"/>
</dbReference>
<sequence>MEESDQDSDGLTLPLQIIKETIHLHKIFYQLLGIKSPLAIATGMYFYNKFYQKKEVAPPRYALYAISCLHLATKICEVPVSMTKFIRILESNKNEIRKALSLVFQTLDGIPPQNTPNFNNIVNKLLVDKEMEVIKTLDFNFNVSLPYEPAVSFIDKILHWHVPKNVPSYEQFRGELIRKCWTFLNDLQYKEIFYIYPPEMIAISAITLTFSLLDIPLISPKVSPWFTFLVPSINIQKSYELTCQIHEFFRSVFENKKFTDVSSQNMIDLSLFVEWINFPLIPLEKQPICEPPSFELLDSLVKDNDSFKKSEADHCPQFPPPLPNQTELPSNLVQFQNECKMIPK</sequence>
<protein>
    <recommendedName>
        <fullName evidence="1">Cyclin N-terminal domain-containing protein</fullName>
    </recommendedName>
</protein>
<proteinExistence type="predicted"/>
<dbReference type="GO" id="GO:0016538">
    <property type="term" value="F:cyclin-dependent protein serine/threonine kinase regulator activity"/>
    <property type="evidence" value="ECO:0007669"/>
    <property type="project" value="InterPro"/>
</dbReference>
<dbReference type="Pfam" id="PF00134">
    <property type="entry name" value="Cyclin_N"/>
    <property type="match status" value="1"/>
</dbReference>